<dbReference type="RefSeq" id="WP_379768406.1">
    <property type="nucleotide sequence ID" value="NZ_JBHSMZ010000004.1"/>
</dbReference>
<evidence type="ECO:0000313" key="1">
    <source>
        <dbReference type="EMBL" id="MFC5548054.1"/>
    </source>
</evidence>
<accession>A0ABW0RTB5</accession>
<comment type="caution">
    <text evidence="1">The sequence shown here is derived from an EMBL/GenBank/DDBJ whole genome shotgun (WGS) entry which is preliminary data.</text>
</comment>
<evidence type="ECO:0000313" key="2">
    <source>
        <dbReference type="Proteomes" id="UP001596086"/>
    </source>
</evidence>
<dbReference type="Proteomes" id="UP001596086">
    <property type="component" value="Unassembled WGS sequence"/>
</dbReference>
<sequence length="185" mass="21427">MTRLARGLTAGEIRMASLLFGGAIDYTRVRVHNRRYLPLLQPKNCAMTPNGSIYFHHSCFLPDYSEGNPTVIHWFMHEMVHVWQHQLGYPVRLRGAIRLGLSYHYELREDATLADYNMEAQGDLLADYFALKFMQHPRVVRQRRHAHQLGLYERVLAGFLANPQDRENLPKGGARTLVRKQYPAP</sequence>
<proteinExistence type="predicted"/>
<gene>
    <name evidence="1" type="ORF">ACFPO9_05950</name>
</gene>
<dbReference type="EMBL" id="JBHSMZ010000004">
    <property type="protein sequence ID" value="MFC5548054.1"/>
    <property type="molecule type" value="Genomic_DNA"/>
</dbReference>
<name>A0ABW0RTB5_9BURK</name>
<keyword evidence="2" id="KW-1185">Reference proteome</keyword>
<protein>
    <submittedName>
        <fullName evidence="1">Rhs element Vgr protein</fullName>
    </submittedName>
</protein>
<reference evidence="2" key="1">
    <citation type="journal article" date="2019" name="Int. J. Syst. Evol. Microbiol.">
        <title>The Global Catalogue of Microorganisms (GCM) 10K type strain sequencing project: providing services to taxonomists for standard genome sequencing and annotation.</title>
        <authorList>
            <consortium name="The Broad Institute Genomics Platform"/>
            <consortium name="The Broad Institute Genome Sequencing Center for Infectious Disease"/>
            <person name="Wu L."/>
            <person name="Ma J."/>
        </authorList>
    </citation>
    <scope>NUCLEOTIDE SEQUENCE [LARGE SCALE GENOMIC DNA]</scope>
    <source>
        <strain evidence="2">CGMCC 4.5798</strain>
    </source>
</reference>
<organism evidence="1 2">
    <name type="scientific">Massilia aerilata</name>
    <dbReference type="NCBI Taxonomy" id="453817"/>
    <lineage>
        <taxon>Bacteria</taxon>
        <taxon>Pseudomonadati</taxon>
        <taxon>Pseudomonadota</taxon>
        <taxon>Betaproteobacteria</taxon>
        <taxon>Burkholderiales</taxon>
        <taxon>Oxalobacteraceae</taxon>
        <taxon>Telluria group</taxon>
        <taxon>Massilia</taxon>
    </lineage>
</organism>